<keyword evidence="3" id="KW-0560">Oxidoreductase</keyword>
<dbReference type="InterPro" id="IPR002347">
    <property type="entry name" value="SDR_fam"/>
</dbReference>
<keyword evidence="2" id="KW-0521">NADP</keyword>
<evidence type="ECO:0000256" key="5">
    <source>
        <dbReference type="ARBA" id="ARBA00023098"/>
    </source>
</evidence>
<evidence type="ECO:0000256" key="1">
    <source>
        <dbReference type="ARBA" id="ARBA00006484"/>
    </source>
</evidence>
<name>A0A9W8UVI4_9HYPO</name>
<dbReference type="PANTHER" id="PTHR43180">
    <property type="entry name" value="3-OXOACYL-(ACYL-CARRIER-PROTEIN) REDUCTASE (AFU_ORTHOLOGUE AFUA_6G11210)"/>
    <property type="match status" value="1"/>
</dbReference>
<dbReference type="AlphaFoldDB" id="A0A9W8UVI4"/>
<protein>
    <recommendedName>
        <fullName evidence="10">NAD(P)-binding protein</fullName>
    </recommendedName>
</protein>
<dbReference type="InterPro" id="IPR036291">
    <property type="entry name" value="NAD(P)-bd_dom_sf"/>
</dbReference>
<feature type="region of interest" description="Disordered" evidence="7">
    <location>
        <begin position="1"/>
        <end position="21"/>
    </location>
</feature>
<proteinExistence type="inferred from homology"/>
<dbReference type="GO" id="GO:0016491">
    <property type="term" value="F:oxidoreductase activity"/>
    <property type="evidence" value="ECO:0007669"/>
    <property type="project" value="UniProtKB-KW"/>
</dbReference>
<evidence type="ECO:0000256" key="2">
    <source>
        <dbReference type="ARBA" id="ARBA00022857"/>
    </source>
</evidence>
<gene>
    <name evidence="8" type="ORF">NW755_013533</name>
</gene>
<dbReference type="GO" id="GO:0006629">
    <property type="term" value="P:lipid metabolic process"/>
    <property type="evidence" value="ECO:0007669"/>
    <property type="project" value="UniProtKB-KW"/>
</dbReference>
<comment type="similarity">
    <text evidence="1 6">Belongs to the short-chain dehydrogenases/reductases (SDR) family.</text>
</comment>
<dbReference type="EMBL" id="JAOQAV010000085">
    <property type="protein sequence ID" value="KAJ4177983.1"/>
    <property type="molecule type" value="Genomic_DNA"/>
</dbReference>
<comment type="caution">
    <text evidence="8">The sequence shown here is derived from an EMBL/GenBank/DDBJ whole genome shotgun (WGS) entry which is preliminary data.</text>
</comment>
<organism evidence="8 9">
    <name type="scientific">Fusarium falciforme</name>
    <dbReference type="NCBI Taxonomy" id="195108"/>
    <lineage>
        <taxon>Eukaryota</taxon>
        <taxon>Fungi</taxon>
        <taxon>Dikarya</taxon>
        <taxon>Ascomycota</taxon>
        <taxon>Pezizomycotina</taxon>
        <taxon>Sordariomycetes</taxon>
        <taxon>Hypocreomycetidae</taxon>
        <taxon>Hypocreales</taxon>
        <taxon>Nectriaceae</taxon>
        <taxon>Fusarium</taxon>
        <taxon>Fusarium solani species complex</taxon>
    </lineage>
</organism>
<evidence type="ECO:0000256" key="4">
    <source>
        <dbReference type="ARBA" id="ARBA00023027"/>
    </source>
</evidence>
<accession>A0A9W8UVI4</accession>
<dbReference type="FunFam" id="3.40.50.720:FF:000084">
    <property type="entry name" value="Short-chain dehydrogenase reductase"/>
    <property type="match status" value="1"/>
</dbReference>
<dbReference type="PRINTS" id="PR00081">
    <property type="entry name" value="GDHRDH"/>
</dbReference>
<feature type="compositionally biased region" description="Low complexity" evidence="7">
    <location>
        <begin position="1"/>
        <end position="20"/>
    </location>
</feature>
<dbReference type="PRINTS" id="PR00080">
    <property type="entry name" value="SDRFAMILY"/>
</dbReference>
<sequence>MSDSKPMVTPPTDSMDDPTPLSTGRLLGKVAVVTGASSGFGRAIAFRFSKEGAKVVCADIKEDPGTGGSRDADKGFRTDKYITGKGGQAIFVKVDVSDSAQMDQMIARAVAEYGQLHIMVNNAGICPEAQAPNAGKLLYDLDDEVFDKTMRVNSRSVFLGCKYAIRQFLKQDVLSSGDRGWIVNIGSTASLTADVGIAAYNTSKGAVLLTTKSVAVEMAPHKIHCNIVCPGGGCRHHLFASDLGCD</sequence>
<keyword evidence="9" id="KW-1185">Reference proteome</keyword>
<dbReference type="Proteomes" id="UP001152087">
    <property type="component" value="Unassembled WGS sequence"/>
</dbReference>
<evidence type="ECO:0008006" key="10">
    <source>
        <dbReference type="Google" id="ProtNLM"/>
    </source>
</evidence>
<dbReference type="CDD" id="cd05233">
    <property type="entry name" value="SDR_c"/>
    <property type="match status" value="1"/>
</dbReference>
<evidence type="ECO:0000313" key="9">
    <source>
        <dbReference type="Proteomes" id="UP001152087"/>
    </source>
</evidence>
<keyword evidence="4" id="KW-0520">NAD</keyword>
<dbReference type="PANTHER" id="PTHR43180:SF28">
    <property type="entry name" value="NAD(P)-BINDING ROSSMANN-FOLD SUPERFAMILY PROTEIN"/>
    <property type="match status" value="1"/>
</dbReference>
<dbReference type="SUPFAM" id="SSF51735">
    <property type="entry name" value="NAD(P)-binding Rossmann-fold domains"/>
    <property type="match status" value="1"/>
</dbReference>
<reference evidence="8" key="1">
    <citation type="submission" date="2022-09" db="EMBL/GenBank/DDBJ databases">
        <title>Fusarium specimens isolated from Avocado Roots.</title>
        <authorList>
            <person name="Stajich J."/>
            <person name="Roper C."/>
            <person name="Heimlech-Rivalta G."/>
        </authorList>
    </citation>
    <scope>NUCLEOTIDE SEQUENCE</scope>
    <source>
        <strain evidence="8">A02</strain>
    </source>
</reference>
<evidence type="ECO:0000313" key="8">
    <source>
        <dbReference type="EMBL" id="KAJ4177983.1"/>
    </source>
</evidence>
<evidence type="ECO:0000256" key="3">
    <source>
        <dbReference type="ARBA" id="ARBA00023002"/>
    </source>
</evidence>
<evidence type="ECO:0000256" key="6">
    <source>
        <dbReference type="RuleBase" id="RU000363"/>
    </source>
</evidence>
<dbReference type="Pfam" id="PF00106">
    <property type="entry name" value="adh_short"/>
    <property type="match status" value="1"/>
</dbReference>
<keyword evidence="5" id="KW-0443">Lipid metabolism</keyword>
<dbReference type="Gene3D" id="3.40.50.720">
    <property type="entry name" value="NAD(P)-binding Rossmann-like Domain"/>
    <property type="match status" value="1"/>
</dbReference>
<evidence type="ECO:0000256" key="7">
    <source>
        <dbReference type="SAM" id="MobiDB-lite"/>
    </source>
</evidence>